<organism evidence="2 3">
    <name type="scientific">Streptomyces erythrochromogenes</name>
    <dbReference type="NCBI Taxonomy" id="285574"/>
    <lineage>
        <taxon>Bacteria</taxon>
        <taxon>Bacillati</taxon>
        <taxon>Actinomycetota</taxon>
        <taxon>Actinomycetes</taxon>
        <taxon>Kitasatosporales</taxon>
        <taxon>Streptomycetaceae</taxon>
        <taxon>Streptomyces</taxon>
    </lineage>
</organism>
<name>A0ABZ1QCD0_9ACTN</name>
<evidence type="ECO:0000256" key="1">
    <source>
        <dbReference type="SAM" id="MobiDB-lite"/>
    </source>
</evidence>
<dbReference type="RefSeq" id="WP_328739627.1">
    <property type="nucleotide sequence ID" value="NZ_CP108036.1"/>
</dbReference>
<dbReference type="Proteomes" id="UP001432312">
    <property type="component" value="Chromosome"/>
</dbReference>
<feature type="region of interest" description="Disordered" evidence="1">
    <location>
        <begin position="39"/>
        <end position="65"/>
    </location>
</feature>
<keyword evidence="3" id="KW-1185">Reference proteome</keyword>
<evidence type="ECO:0000313" key="2">
    <source>
        <dbReference type="EMBL" id="WUN80316.1"/>
    </source>
</evidence>
<dbReference type="EMBL" id="CP108036">
    <property type="protein sequence ID" value="WUN80316.1"/>
    <property type="molecule type" value="Genomic_DNA"/>
</dbReference>
<evidence type="ECO:0008006" key="4">
    <source>
        <dbReference type="Google" id="ProtNLM"/>
    </source>
</evidence>
<proteinExistence type="predicted"/>
<dbReference type="GeneID" id="95498039"/>
<accession>A0ABZ1QCD0</accession>
<gene>
    <name evidence="2" type="ORF">OHA91_18355</name>
</gene>
<reference evidence="2" key="1">
    <citation type="submission" date="2022-10" db="EMBL/GenBank/DDBJ databases">
        <title>The complete genomes of actinobacterial strains from the NBC collection.</title>
        <authorList>
            <person name="Joergensen T.S."/>
            <person name="Alvarez Arevalo M."/>
            <person name="Sterndorff E.B."/>
            <person name="Faurdal D."/>
            <person name="Vuksanovic O."/>
            <person name="Mourched A.-S."/>
            <person name="Charusanti P."/>
            <person name="Shaw S."/>
            <person name="Blin K."/>
            <person name="Weber T."/>
        </authorList>
    </citation>
    <scope>NUCLEOTIDE SEQUENCE</scope>
    <source>
        <strain evidence="2">NBC_00303</strain>
    </source>
</reference>
<evidence type="ECO:0000313" key="3">
    <source>
        <dbReference type="Proteomes" id="UP001432312"/>
    </source>
</evidence>
<sequence>MAFGRFHDAVNSGDPEVISKTIDGVVESDVVFHAPIPTGVPGAQAPKYRSYGWAPPWPGSARSSP</sequence>
<protein>
    <recommendedName>
        <fullName evidence="4">SnoaL-like domain-containing protein</fullName>
    </recommendedName>
</protein>